<evidence type="ECO:0000259" key="7">
    <source>
        <dbReference type="Pfam" id="PF07687"/>
    </source>
</evidence>
<dbReference type="Gene3D" id="1.10.150.900">
    <property type="match status" value="1"/>
</dbReference>
<sequence length="458" mass="49654">MTHASAEDRAPEDRAAEDLAPEDLAVEDFAVAEEEVVGLCRDLIRIDTSNPTSDERKAAEYVAAKLSDAGIEPALLESAPGRAGVVARVPGADPSRGALLLHSHLDVVPADASEWAVDPFSGEIIDGYLWGRGAIDMKDTVAVHLAMAREYGRTGRRPARDLVFAFLADEEAGGTYGSKWIADKHRHLFDGVTEAIGEGGGFSYPLDDTRRLYPIENAQRGQAWLRLTARGRAGHGSSPNDENAVTALADTLSRIGHHRFPIHLIDSVRALLERVAELRGVAFDPADVEGSLDRLGPDVRDLVEVVLRNSANPTMMEAGYQINVIPGRASAGIDGRFLPGQEDAFLAELDTLLDPAVSREFVHRDIAMETAYDGRLVAAMEDALRAEDPDGHPTPYCNPGGTDAKAFSRLGIRCYGFKGLRMPHDLDYGRLFHGVDERVPVDGLTFGVRVHRRLLAAC</sequence>
<evidence type="ECO:0000256" key="1">
    <source>
        <dbReference type="ARBA" id="ARBA00001947"/>
    </source>
</evidence>
<dbReference type="InterPro" id="IPR001261">
    <property type="entry name" value="ArgE/DapE_CS"/>
</dbReference>
<organism evidence="8 9">
    <name type="scientific">Actinomadura gamaensis</name>
    <dbReference type="NCBI Taxonomy" id="1763541"/>
    <lineage>
        <taxon>Bacteria</taxon>
        <taxon>Bacillati</taxon>
        <taxon>Actinomycetota</taxon>
        <taxon>Actinomycetes</taxon>
        <taxon>Streptosporangiales</taxon>
        <taxon>Thermomonosporaceae</taxon>
        <taxon>Actinomadura</taxon>
    </lineage>
</organism>
<comment type="cofactor">
    <cofactor evidence="1">
        <name>Zn(2+)</name>
        <dbReference type="ChEBI" id="CHEBI:29105"/>
    </cofactor>
</comment>
<feature type="domain" description="Peptidase M20 dimerisation" evidence="7">
    <location>
        <begin position="217"/>
        <end position="353"/>
    </location>
</feature>
<comment type="similarity">
    <text evidence="2">Belongs to the peptidase M20A family.</text>
</comment>
<dbReference type="InterPro" id="IPR011650">
    <property type="entry name" value="Peptidase_M20_dimer"/>
</dbReference>
<evidence type="ECO:0000313" key="8">
    <source>
        <dbReference type="EMBL" id="MFC4911771.1"/>
    </source>
</evidence>
<dbReference type="PROSITE" id="PS00758">
    <property type="entry name" value="ARGE_DAPE_CPG2_1"/>
    <property type="match status" value="1"/>
</dbReference>
<keyword evidence="3" id="KW-0479">Metal-binding</keyword>
<protein>
    <submittedName>
        <fullName evidence="8">M20/M25/M40 family metallo-hydrolase</fullName>
    </submittedName>
</protein>
<dbReference type="Proteomes" id="UP001595872">
    <property type="component" value="Unassembled WGS sequence"/>
</dbReference>
<dbReference type="Gene3D" id="3.40.630.10">
    <property type="entry name" value="Zn peptidases"/>
    <property type="match status" value="1"/>
</dbReference>
<accession>A0ABV9U7G5</accession>
<dbReference type="EMBL" id="JBHSIT010000010">
    <property type="protein sequence ID" value="MFC4911771.1"/>
    <property type="molecule type" value="Genomic_DNA"/>
</dbReference>
<dbReference type="InterPro" id="IPR036264">
    <property type="entry name" value="Bact_exopeptidase_dim_dom"/>
</dbReference>
<dbReference type="InterPro" id="IPR002933">
    <property type="entry name" value="Peptidase_M20"/>
</dbReference>
<evidence type="ECO:0000256" key="6">
    <source>
        <dbReference type="SAM" id="MobiDB-lite"/>
    </source>
</evidence>
<dbReference type="InterPro" id="IPR050072">
    <property type="entry name" value="Peptidase_M20A"/>
</dbReference>
<gene>
    <name evidence="8" type="ORF">ACFPCY_31010</name>
</gene>
<dbReference type="Gene3D" id="3.30.70.360">
    <property type="match status" value="1"/>
</dbReference>
<dbReference type="Pfam" id="PF01546">
    <property type="entry name" value="Peptidase_M20"/>
    <property type="match status" value="1"/>
</dbReference>
<dbReference type="NCBIfam" id="NF005913">
    <property type="entry name" value="PRK07906.1"/>
    <property type="match status" value="1"/>
</dbReference>
<reference evidence="9" key="1">
    <citation type="journal article" date="2019" name="Int. J. Syst. Evol. Microbiol.">
        <title>The Global Catalogue of Microorganisms (GCM) 10K type strain sequencing project: providing services to taxonomists for standard genome sequencing and annotation.</title>
        <authorList>
            <consortium name="The Broad Institute Genomics Platform"/>
            <consortium name="The Broad Institute Genome Sequencing Center for Infectious Disease"/>
            <person name="Wu L."/>
            <person name="Ma J."/>
        </authorList>
    </citation>
    <scope>NUCLEOTIDE SEQUENCE [LARGE SCALE GENOMIC DNA]</scope>
    <source>
        <strain evidence="9">KLKA75</strain>
    </source>
</reference>
<name>A0ABV9U7G5_9ACTN</name>
<dbReference type="PANTHER" id="PTHR43808">
    <property type="entry name" value="ACETYLORNITHINE DEACETYLASE"/>
    <property type="match status" value="1"/>
</dbReference>
<dbReference type="SUPFAM" id="SSF53187">
    <property type="entry name" value="Zn-dependent exopeptidases"/>
    <property type="match status" value="1"/>
</dbReference>
<feature type="compositionally biased region" description="Basic and acidic residues" evidence="6">
    <location>
        <begin position="1"/>
        <end position="17"/>
    </location>
</feature>
<evidence type="ECO:0000256" key="4">
    <source>
        <dbReference type="ARBA" id="ARBA00022801"/>
    </source>
</evidence>
<keyword evidence="4" id="KW-0378">Hydrolase</keyword>
<dbReference type="PANTHER" id="PTHR43808:SF8">
    <property type="entry name" value="PEPTIDASE M20 DIMERISATION DOMAIN-CONTAINING PROTEIN"/>
    <property type="match status" value="1"/>
</dbReference>
<dbReference type="RefSeq" id="WP_378261018.1">
    <property type="nucleotide sequence ID" value="NZ_JBHSIT010000010.1"/>
</dbReference>
<keyword evidence="5" id="KW-0862">Zinc</keyword>
<dbReference type="PIRSF" id="PIRSF036696">
    <property type="entry name" value="ACY-1"/>
    <property type="match status" value="1"/>
</dbReference>
<evidence type="ECO:0000313" key="9">
    <source>
        <dbReference type="Proteomes" id="UP001595872"/>
    </source>
</evidence>
<comment type="caution">
    <text evidence="8">The sequence shown here is derived from an EMBL/GenBank/DDBJ whole genome shotgun (WGS) entry which is preliminary data.</text>
</comment>
<keyword evidence="9" id="KW-1185">Reference proteome</keyword>
<evidence type="ECO:0000256" key="3">
    <source>
        <dbReference type="ARBA" id="ARBA00022723"/>
    </source>
</evidence>
<dbReference type="CDD" id="cd05675">
    <property type="entry name" value="M20_yscS_like"/>
    <property type="match status" value="1"/>
</dbReference>
<evidence type="ECO:0000256" key="2">
    <source>
        <dbReference type="ARBA" id="ARBA00006247"/>
    </source>
</evidence>
<proteinExistence type="inferred from homology"/>
<evidence type="ECO:0000256" key="5">
    <source>
        <dbReference type="ARBA" id="ARBA00022833"/>
    </source>
</evidence>
<dbReference type="SUPFAM" id="SSF55031">
    <property type="entry name" value="Bacterial exopeptidase dimerisation domain"/>
    <property type="match status" value="1"/>
</dbReference>
<dbReference type="Pfam" id="PF07687">
    <property type="entry name" value="M20_dimer"/>
    <property type="match status" value="1"/>
</dbReference>
<feature type="region of interest" description="Disordered" evidence="6">
    <location>
        <begin position="1"/>
        <end position="22"/>
    </location>
</feature>